<evidence type="ECO:0000313" key="1">
    <source>
        <dbReference type="EMBL" id="GIP52865.1"/>
    </source>
</evidence>
<dbReference type="EMBL" id="BOSL01000005">
    <property type="protein sequence ID" value="GIP52865.1"/>
    <property type="molecule type" value="Genomic_DNA"/>
</dbReference>
<reference evidence="1 2" key="1">
    <citation type="submission" date="2021-03" db="EMBL/GenBank/DDBJ databases">
        <title>Antimicrobial resistance genes in bacteria isolated from Japanese honey, and their potential for conferring macrolide and lincosamide resistance in the American foulbrood pathogen Paenibacillus larvae.</title>
        <authorList>
            <person name="Okamoto M."/>
            <person name="Kumagai M."/>
            <person name="Kanamori H."/>
            <person name="Takamatsu D."/>
        </authorList>
    </citation>
    <scope>NUCLEOTIDE SEQUENCE [LARGE SCALE GENOMIC DNA]</scope>
    <source>
        <strain evidence="1 2">J42TS3</strain>
    </source>
</reference>
<proteinExistence type="predicted"/>
<keyword evidence="2" id="KW-1185">Reference proteome</keyword>
<accession>A0ABQ4MA40</accession>
<gene>
    <name evidence="1" type="ORF">J42TS3_19000</name>
</gene>
<evidence type="ECO:0000313" key="2">
    <source>
        <dbReference type="Proteomes" id="UP000679992"/>
    </source>
</evidence>
<sequence length="56" mass="6459">MVMYFFALCSWVSKSTQSQHLASENIFMLPPDLTQIGRSSDICVRYIVLTTEHEHP</sequence>
<comment type="caution">
    <text evidence="1">The sequence shown here is derived from an EMBL/GenBank/DDBJ whole genome shotgun (WGS) entry which is preliminary data.</text>
</comment>
<organism evidence="1 2">
    <name type="scientific">Paenibacillus vini</name>
    <dbReference type="NCBI Taxonomy" id="1476024"/>
    <lineage>
        <taxon>Bacteria</taxon>
        <taxon>Bacillati</taxon>
        <taxon>Bacillota</taxon>
        <taxon>Bacilli</taxon>
        <taxon>Bacillales</taxon>
        <taxon>Paenibacillaceae</taxon>
        <taxon>Paenibacillus</taxon>
    </lineage>
</organism>
<name>A0ABQ4MA40_9BACL</name>
<dbReference type="Proteomes" id="UP000679992">
    <property type="component" value="Unassembled WGS sequence"/>
</dbReference>
<protein>
    <submittedName>
        <fullName evidence="1">Uncharacterized protein</fullName>
    </submittedName>
</protein>